<dbReference type="SUPFAM" id="SSF54665">
    <property type="entry name" value="CO dehydrogenase molybdoprotein N-domain-like"/>
    <property type="match status" value="1"/>
</dbReference>
<reference evidence="4 5" key="1">
    <citation type="submission" date="2022-10" db="EMBL/GenBank/DDBJ databases">
        <authorList>
            <person name="Xie J."/>
            <person name="Shen N."/>
        </authorList>
    </citation>
    <scope>NUCLEOTIDE SEQUENCE [LARGE SCALE GENOMIC DNA]</scope>
    <source>
        <strain evidence="4 5">YIM65594</strain>
    </source>
</reference>
<organism evidence="4 5">
    <name type="scientific">Streptomyces endophyticus</name>
    <dbReference type="NCBI Taxonomy" id="714166"/>
    <lineage>
        <taxon>Bacteria</taxon>
        <taxon>Bacillati</taxon>
        <taxon>Actinomycetota</taxon>
        <taxon>Actinomycetes</taxon>
        <taxon>Kitasatosporales</taxon>
        <taxon>Streptomycetaceae</taxon>
        <taxon>Streptomyces</taxon>
    </lineage>
</organism>
<dbReference type="PANTHER" id="PTHR11908">
    <property type="entry name" value="XANTHINE DEHYDROGENASE"/>
    <property type="match status" value="1"/>
</dbReference>
<dbReference type="SMART" id="SM01008">
    <property type="entry name" value="Ald_Xan_dh_C"/>
    <property type="match status" value="1"/>
</dbReference>
<evidence type="ECO:0000256" key="2">
    <source>
        <dbReference type="ARBA" id="ARBA00023002"/>
    </source>
</evidence>
<dbReference type="PANTHER" id="PTHR11908:SF132">
    <property type="entry name" value="ALDEHYDE OXIDASE 1-RELATED"/>
    <property type="match status" value="1"/>
</dbReference>
<dbReference type="InterPro" id="IPR036856">
    <property type="entry name" value="Ald_Oxase/Xan_DH_a/b_sf"/>
</dbReference>
<dbReference type="InterPro" id="IPR008274">
    <property type="entry name" value="AldOxase/xan_DH_MoCoBD1"/>
</dbReference>
<dbReference type="InterPro" id="IPR037165">
    <property type="entry name" value="AldOxase/xan_DH_Mopterin-bd_sf"/>
</dbReference>
<accession>A0ABU6FCQ9</accession>
<dbReference type="InterPro" id="IPR016208">
    <property type="entry name" value="Ald_Oxase/xanthine_DH-like"/>
</dbReference>
<dbReference type="Pfam" id="PF02738">
    <property type="entry name" value="MoCoBD_1"/>
    <property type="match status" value="1"/>
</dbReference>
<dbReference type="Proteomes" id="UP001354931">
    <property type="component" value="Unassembled WGS sequence"/>
</dbReference>
<dbReference type="Pfam" id="PF01315">
    <property type="entry name" value="Ald_Xan_dh_C"/>
    <property type="match status" value="1"/>
</dbReference>
<dbReference type="SUPFAM" id="SSF56003">
    <property type="entry name" value="Molybdenum cofactor-binding domain"/>
    <property type="match status" value="1"/>
</dbReference>
<gene>
    <name evidence="4" type="ORF">OKJ99_28370</name>
</gene>
<evidence type="ECO:0000313" key="4">
    <source>
        <dbReference type="EMBL" id="MEB8341417.1"/>
    </source>
</evidence>
<keyword evidence="1" id="KW-0500">Molybdenum</keyword>
<proteinExistence type="predicted"/>
<dbReference type="RefSeq" id="WP_326020585.1">
    <property type="nucleotide sequence ID" value="NZ_JAOZYC010000147.1"/>
</dbReference>
<dbReference type="Pfam" id="PF20256">
    <property type="entry name" value="MoCoBD_2"/>
    <property type="match status" value="1"/>
</dbReference>
<sequence>MAPSGGHAPYAGTRTPRVEDLRLLTGTGTYVDDVVRPGMLHAHFVRSPLPRARILGIDTSEALQLDGVHAVFVAEDLNPGVHEQWYTLDGRDAPDTPRPPLAEGEVRFAGDPVAMVVAVDRYVAEDAAELVLVDYEPLPPVVDYAAALGSLESVHAAYPDNLAGQLGGRPMSDLDPVFANAPHVVSQTIHQQAHGPVPMETRGIVAEWTAAGGEMAIWAATQSPHEVRAFCARLLGIDEHRVRVVMRDTGGGFGQKVLPQREDMCVLLAATKLPAALKWIEDRQEHLLAAGQARHEHGEARMAFDGDGRILAATLDHVQDAGAYPTPSPVQSGIAVGMLFPGPYRIPEGTFSSRFVFSNTSGRVAYRGPWQYESMAREVLLDTAARQLGLDPVELRRRNMLSADDLPTANCNGMPYDHMSPRETFEQALTMLDYDAFRKEQARARETGRYLGVGTCTYVEPTAGATPFHATEGATIRIEPSGKVNVYVAGGSCGNSLETTVVQLTADALGVAVEDVSTVQGDTAVTPYGAGTGGSRSGSMTAGAIAKTAGVLRERILAIAAHRLEVPVEDVEFNRGRATAKGGDAVLTLAEIADLAYYQVHALPPGASAGLEASGRYHTPHLMIWANATHVCTCEVDLVTGEVTLLRYIVSEDCGPMINPSVVEGQIFGGTVQGIGGALYEHLAYDDEGNPVATTFMDYLLPTATEVPVIEVGHVETPSPGPGGYKGVGEGGAIGSAPAVVNAVADALAPLGVRVDRLPLTPARIVQLVEQAQGVTAR</sequence>
<evidence type="ECO:0000313" key="5">
    <source>
        <dbReference type="Proteomes" id="UP001354931"/>
    </source>
</evidence>
<dbReference type="Gene3D" id="3.30.365.10">
    <property type="entry name" value="Aldehyde oxidase/xanthine dehydrogenase, molybdopterin binding domain"/>
    <property type="match status" value="4"/>
</dbReference>
<dbReference type="Gene3D" id="3.90.1170.50">
    <property type="entry name" value="Aldehyde oxidase/xanthine dehydrogenase, a/b hammerhead"/>
    <property type="match status" value="1"/>
</dbReference>
<comment type="caution">
    <text evidence="4">The sequence shown here is derived from an EMBL/GenBank/DDBJ whole genome shotgun (WGS) entry which is preliminary data.</text>
</comment>
<dbReference type="InterPro" id="IPR046867">
    <property type="entry name" value="AldOxase/xan_DH_MoCoBD2"/>
</dbReference>
<name>A0ABU6FCQ9_9ACTN</name>
<keyword evidence="5" id="KW-1185">Reference proteome</keyword>
<feature type="domain" description="Aldehyde oxidase/xanthine dehydrogenase a/b hammerhead" evidence="3">
    <location>
        <begin position="25"/>
        <end position="139"/>
    </location>
</feature>
<keyword evidence="2" id="KW-0560">Oxidoreductase</keyword>
<evidence type="ECO:0000259" key="3">
    <source>
        <dbReference type="SMART" id="SM01008"/>
    </source>
</evidence>
<protein>
    <submittedName>
        <fullName evidence="4">Xanthine dehydrogenase family protein molybdopterin-binding subunit</fullName>
    </submittedName>
</protein>
<evidence type="ECO:0000256" key="1">
    <source>
        <dbReference type="ARBA" id="ARBA00022505"/>
    </source>
</evidence>
<dbReference type="EMBL" id="JAOZYC010000147">
    <property type="protein sequence ID" value="MEB8341417.1"/>
    <property type="molecule type" value="Genomic_DNA"/>
</dbReference>
<dbReference type="InterPro" id="IPR000674">
    <property type="entry name" value="Ald_Oxase/Xan_DH_a/b"/>
</dbReference>